<evidence type="ECO:0000313" key="3">
    <source>
        <dbReference type="Proteomes" id="UP000070700"/>
    </source>
</evidence>
<dbReference type="GO" id="GO:0015629">
    <property type="term" value="C:actin cytoskeleton"/>
    <property type="evidence" value="ECO:0007669"/>
    <property type="project" value="TreeGrafter"/>
</dbReference>
<dbReference type="SMART" id="SM00262">
    <property type="entry name" value="GEL"/>
    <property type="match status" value="3"/>
</dbReference>
<dbReference type="SUPFAM" id="SSF82754">
    <property type="entry name" value="C-terminal, gelsolin-like domain of Sec23/24"/>
    <property type="match status" value="1"/>
</dbReference>
<dbReference type="CDD" id="cd11290">
    <property type="entry name" value="gelsolin_S1_like"/>
    <property type="match status" value="1"/>
</dbReference>
<sequence>MAPHEGLTHLKQYDIKDSNVELIGTEIDHKVKYKSAETEPAWKGLGQHAGLYIWRIEDFEVVPWPKEKYGQFYDGDSYIVLHSYKIGDKNGQEQLGHEIFFWLGQNTSQDEAGTAAYKTVELDEFLRGVATQHREIQQQPSDEIMHLFPRLRILSGGVKSGFRHVEAAEPEEKSMLLRIFKHPGTGSTVVHEVQPIWQSLDDDDVFVLDKGDKIWVWQGSKCSPMEKAKGAQVVSDLTLAKHIDVEVLSQTEARSRVIVDLLGGKNIEQREFRAPRPVSSTSQSTSSRPQRLFCLSDASGQLSFNLVKEGQPVQSTDFQTNDVFLFDTGKAIWVWKGLGASRSERAMWMKVAQSYLRQLQSGPGGDDAHLTPLATVSEGSESPAFLKVIDVR</sequence>
<dbReference type="PRINTS" id="PR00597">
    <property type="entry name" value="GELSOLIN"/>
</dbReference>
<dbReference type="GO" id="GO:0005737">
    <property type="term" value="C:cytoplasm"/>
    <property type="evidence" value="ECO:0007669"/>
    <property type="project" value="TreeGrafter"/>
</dbReference>
<gene>
    <name evidence="2" type="ORF">LY89DRAFT_620599</name>
</gene>
<dbReference type="RefSeq" id="XP_018068593.1">
    <property type="nucleotide sequence ID" value="XM_018210921.1"/>
</dbReference>
<name>A0A194X233_MOLSC</name>
<reference evidence="2 3" key="1">
    <citation type="submission" date="2015-10" db="EMBL/GenBank/DDBJ databases">
        <title>Full genome of DAOMC 229536 Phialocephala scopiformis, a fungal endophyte of spruce producing the potent anti-insectan compound rugulosin.</title>
        <authorList>
            <consortium name="DOE Joint Genome Institute"/>
            <person name="Walker A.K."/>
            <person name="Frasz S.L."/>
            <person name="Seifert K.A."/>
            <person name="Miller J.D."/>
            <person name="Mondo S.J."/>
            <person name="Labutti K."/>
            <person name="Lipzen A."/>
            <person name="Dockter R."/>
            <person name="Kennedy M."/>
            <person name="Grigoriev I.V."/>
            <person name="Spatafora J.W."/>
        </authorList>
    </citation>
    <scope>NUCLEOTIDE SEQUENCE [LARGE SCALE GENOMIC DNA]</scope>
    <source>
        <strain evidence="2 3">CBS 120377</strain>
    </source>
</reference>
<dbReference type="Pfam" id="PF00626">
    <property type="entry name" value="Gelsolin"/>
    <property type="match status" value="3"/>
</dbReference>
<dbReference type="GeneID" id="28820647"/>
<evidence type="ECO:0000259" key="1">
    <source>
        <dbReference type="Pfam" id="PF00626"/>
    </source>
</evidence>
<feature type="domain" description="Gelsolin-like" evidence="1">
    <location>
        <begin position="189"/>
        <end position="238"/>
    </location>
</feature>
<keyword evidence="3" id="KW-1185">Reference proteome</keyword>
<feature type="domain" description="Gelsolin-like" evidence="1">
    <location>
        <begin position="60"/>
        <end position="143"/>
    </location>
</feature>
<proteinExistence type="predicted"/>
<dbReference type="InterPro" id="IPR029006">
    <property type="entry name" value="ADF-H/Gelsolin-like_dom_sf"/>
</dbReference>
<dbReference type="InParanoid" id="A0A194X233"/>
<dbReference type="Gene3D" id="3.40.20.10">
    <property type="entry name" value="Severin"/>
    <property type="match status" value="3"/>
</dbReference>
<dbReference type="KEGG" id="psco:LY89DRAFT_620599"/>
<evidence type="ECO:0000313" key="2">
    <source>
        <dbReference type="EMBL" id="KUJ14238.1"/>
    </source>
</evidence>
<dbReference type="GO" id="GO:0008154">
    <property type="term" value="P:actin polymerization or depolymerization"/>
    <property type="evidence" value="ECO:0007669"/>
    <property type="project" value="TreeGrafter"/>
</dbReference>
<dbReference type="OrthoDB" id="6375767at2759"/>
<accession>A0A194X233</accession>
<protein>
    <submittedName>
        <fullName evidence="2">Actin depolymerizing protein</fullName>
    </submittedName>
</protein>
<dbReference type="GO" id="GO:0051015">
    <property type="term" value="F:actin filament binding"/>
    <property type="evidence" value="ECO:0007669"/>
    <property type="project" value="InterPro"/>
</dbReference>
<dbReference type="PANTHER" id="PTHR11977">
    <property type="entry name" value="VILLIN"/>
    <property type="match status" value="1"/>
</dbReference>
<dbReference type="AlphaFoldDB" id="A0A194X233"/>
<organism evidence="2 3">
    <name type="scientific">Mollisia scopiformis</name>
    <name type="common">Conifer needle endophyte fungus</name>
    <name type="synonym">Phialocephala scopiformis</name>
    <dbReference type="NCBI Taxonomy" id="149040"/>
    <lineage>
        <taxon>Eukaryota</taxon>
        <taxon>Fungi</taxon>
        <taxon>Dikarya</taxon>
        <taxon>Ascomycota</taxon>
        <taxon>Pezizomycotina</taxon>
        <taxon>Leotiomycetes</taxon>
        <taxon>Helotiales</taxon>
        <taxon>Mollisiaceae</taxon>
        <taxon>Mollisia</taxon>
    </lineage>
</organism>
<dbReference type="EMBL" id="KQ947420">
    <property type="protein sequence ID" value="KUJ14238.1"/>
    <property type="molecule type" value="Genomic_DNA"/>
</dbReference>
<dbReference type="InterPro" id="IPR007123">
    <property type="entry name" value="Gelsolin-like_dom"/>
</dbReference>
<dbReference type="SUPFAM" id="SSF55753">
    <property type="entry name" value="Actin depolymerizing proteins"/>
    <property type="match status" value="2"/>
</dbReference>
<dbReference type="STRING" id="149040.A0A194X233"/>
<dbReference type="InterPro" id="IPR036180">
    <property type="entry name" value="Gelsolin-like_dom_sf"/>
</dbReference>
<dbReference type="PANTHER" id="PTHR11977:SF130">
    <property type="entry name" value="SEVERIN"/>
    <property type="match status" value="1"/>
</dbReference>
<dbReference type="Proteomes" id="UP000070700">
    <property type="component" value="Unassembled WGS sequence"/>
</dbReference>
<feature type="domain" description="Gelsolin-like" evidence="1">
    <location>
        <begin position="311"/>
        <end position="386"/>
    </location>
</feature>
<dbReference type="InterPro" id="IPR007122">
    <property type="entry name" value="Villin/Gelsolin"/>
</dbReference>